<keyword evidence="2" id="KW-1185">Reference proteome</keyword>
<organism evidence="1 2">
    <name type="scientific">Mycobacterium numidiamassiliense</name>
    <dbReference type="NCBI Taxonomy" id="1841861"/>
    <lineage>
        <taxon>Bacteria</taxon>
        <taxon>Bacillati</taxon>
        <taxon>Actinomycetota</taxon>
        <taxon>Actinomycetes</taxon>
        <taxon>Mycobacteriales</taxon>
        <taxon>Mycobacteriaceae</taxon>
        <taxon>Mycobacterium</taxon>
    </lineage>
</organism>
<dbReference type="GO" id="GO:0010427">
    <property type="term" value="F:abscisic acid binding"/>
    <property type="evidence" value="ECO:0007669"/>
    <property type="project" value="InterPro"/>
</dbReference>
<dbReference type="EMBL" id="FUEZ01000004">
    <property type="protein sequence ID" value="SPM42504.1"/>
    <property type="molecule type" value="Genomic_DNA"/>
</dbReference>
<dbReference type="PRINTS" id="PR00634">
    <property type="entry name" value="BETALLERGEN"/>
</dbReference>
<dbReference type="Pfam" id="PF10604">
    <property type="entry name" value="Polyketide_cyc2"/>
    <property type="match status" value="1"/>
</dbReference>
<dbReference type="GO" id="GO:0004864">
    <property type="term" value="F:protein phosphatase inhibitor activity"/>
    <property type="evidence" value="ECO:0007669"/>
    <property type="project" value="InterPro"/>
</dbReference>
<dbReference type="InterPro" id="IPR024949">
    <property type="entry name" value="Bet_v_I_allergen"/>
</dbReference>
<evidence type="ECO:0000313" key="2">
    <source>
        <dbReference type="Proteomes" id="UP000240424"/>
    </source>
</evidence>
<dbReference type="AlphaFoldDB" id="A0A2U3PFF4"/>
<gene>
    <name evidence="1" type="ORF">MNAB215_4724</name>
</gene>
<reference evidence="1 2" key="1">
    <citation type="submission" date="2017-01" db="EMBL/GenBank/DDBJ databases">
        <authorList>
            <consortium name="Urmite Genomes"/>
        </authorList>
    </citation>
    <scope>NUCLEOTIDE SEQUENCE [LARGE SCALE GENOMIC DNA]</scope>
    <source>
        <strain evidence="1 2">AB215</strain>
    </source>
</reference>
<protein>
    <submittedName>
        <fullName evidence="1">Uncharacterized conserved protein YndB, AHSA1/START domain</fullName>
    </submittedName>
</protein>
<sequence length="150" mass="16767">VSAKVFAFEVNRTTTAPAAALFRLETDGARWSLWAKPLIFQSSWERQGDPQPAGVGTVRKVGMWPMLMREKTIAYEQDRRHGYLQIGPPLPAKDYRAEMRLTPTPNGGTDIRWTGTFTERLPGTGPVMLILLRSIVGFLAGRLVKAAERQ</sequence>
<feature type="non-terminal residue" evidence="1">
    <location>
        <position position="1"/>
    </location>
</feature>
<evidence type="ECO:0000313" key="1">
    <source>
        <dbReference type="EMBL" id="SPM42504.1"/>
    </source>
</evidence>
<dbReference type="GO" id="GO:0038023">
    <property type="term" value="F:signaling receptor activity"/>
    <property type="evidence" value="ECO:0007669"/>
    <property type="project" value="InterPro"/>
</dbReference>
<proteinExistence type="predicted"/>
<dbReference type="GO" id="GO:0009738">
    <property type="term" value="P:abscisic acid-activated signaling pathway"/>
    <property type="evidence" value="ECO:0007669"/>
    <property type="project" value="InterPro"/>
</dbReference>
<accession>A0A2U3PFF4</accession>
<dbReference type="InterPro" id="IPR023393">
    <property type="entry name" value="START-like_dom_sf"/>
</dbReference>
<dbReference type="Gene3D" id="3.30.530.20">
    <property type="match status" value="1"/>
</dbReference>
<dbReference type="Proteomes" id="UP000240424">
    <property type="component" value="Unassembled WGS sequence"/>
</dbReference>
<dbReference type="SUPFAM" id="SSF55961">
    <property type="entry name" value="Bet v1-like"/>
    <property type="match status" value="1"/>
</dbReference>
<dbReference type="STRING" id="1841861.GCA_900157365_03044"/>
<name>A0A2U3PFF4_9MYCO</name>
<dbReference type="InterPro" id="IPR019587">
    <property type="entry name" value="Polyketide_cyclase/dehydratase"/>
</dbReference>
<dbReference type="CDD" id="cd07821">
    <property type="entry name" value="PYR_PYL_RCAR_like"/>
    <property type="match status" value="1"/>
</dbReference>